<dbReference type="EMBL" id="PEXA01000064">
    <property type="protein sequence ID" value="PIU33020.1"/>
    <property type="molecule type" value="Genomic_DNA"/>
</dbReference>
<evidence type="ECO:0000256" key="7">
    <source>
        <dbReference type="ARBA" id="ARBA00022840"/>
    </source>
</evidence>
<dbReference type="InterPro" id="IPR039657">
    <property type="entry name" value="Dimethylallyltransferase"/>
</dbReference>
<evidence type="ECO:0000256" key="2">
    <source>
        <dbReference type="ARBA" id="ARBA00003213"/>
    </source>
</evidence>
<evidence type="ECO:0000256" key="3">
    <source>
        <dbReference type="ARBA" id="ARBA00005842"/>
    </source>
</evidence>
<dbReference type="SUPFAM" id="SSF52540">
    <property type="entry name" value="P-loop containing nucleoside triphosphate hydrolases"/>
    <property type="match status" value="1"/>
</dbReference>
<dbReference type="GO" id="GO:0005524">
    <property type="term" value="F:ATP binding"/>
    <property type="evidence" value="ECO:0007669"/>
    <property type="project" value="UniProtKB-UniRule"/>
</dbReference>
<feature type="binding site" evidence="10">
    <location>
        <begin position="27"/>
        <end position="32"/>
    </location>
    <ligand>
        <name>substrate</name>
    </ligand>
</feature>
<dbReference type="InterPro" id="IPR027417">
    <property type="entry name" value="P-loop_NTPase"/>
</dbReference>
<comment type="cofactor">
    <cofactor evidence="1 10">
        <name>Mg(2+)</name>
        <dbReference type="ChEBI" id="CHEBI:18420"/>
    </cofactor>
</comment>
<evidence type="ECO:0000313" key="11">
    <source>
        <dbReference type="EMBL" id="PIU33020.1"/>
    </source>
</evidence>
<dbReference type="Gene3D" id="3.40.50.300">
    <property type="entry name" value="P-loop containing nucleotide triphosphate hydrolases"/>
    <property type="match status" value="1"/>
</dbReference>
<evidence type="ECO:0000256" key="5">
    <source>
        <dbReference type="ARBA" id="ARBA00022694"/>
    </source>
</evidence>
<evidence type="ECO:0000256" key="9">
    <source>
        <dbReference type="ARBA" id="ARBA00049563"/>
    </source>
</evidence>
<protein>
    <recommendedName>
        <fullName evidence="10">tRNA dimethylallyltransferase</fullName>
        <ecNumber evidence="10">2.5.1.75</ecNumber>
    </recommendedName>
    <alternativeName>
        <fullName evidence="10">Dimethylallyl diphosphate:tRNA dimethylallyltransferase</fullName>
        <shortName evidence="10">DMAPP:tRNA dimethylallyltransferase</shortName>
        <shortName evidence="10">DMATase</shortName>
    </alternativeName>
    <alternativeName>
        <fullName evidence="10">Isopentenyl-diphosphate:tRNA isopentenyltransferase</fullName>
        <shortName evidence="10">IPP transferase</shortName>
        <shortName evidence="10">IPPT</shortName>
        <shortName evidence="10">IPTase</shortName>
    </alternativeName>
</protein>
<keyword evidence="4 10" id="KW-0808">Transferase</keyword>
<dbReference type="AlphaFoldDB" id="A0A2M6YPJ9"/>
<evidence type="ECO:0000256" key="6">
    <source>
        <dbReference type="ARBA" id="ARBA00022741"/>
    </source>
</evidence>
<dbReference type="HAMAP" id="MF_00185">
    <property type="entry name" value="IPP_trans"/>
    <property type="match status" value="1"/>
</dbReference>
<evidence type="ECO:0000313" key="12">
    <source>
        <dbReference type="Proteomes" id="UP000229559"/>
    </source>
</evidence>
<dbReference type="Pfam" id="PF01715">
    <property type="entry name" value="IPPT"/>
    <property type="match status" value="1"/>
</dbReference>
<dbReference type="EC" id="2.5.1.75" evidence="10"/>
<comment type="function">
    <text evidence="2 10">Catalyzes the transfer of a dimethylallyl group onto the adenine at position 37 in tRNAs that read codons beginning with uridine, leading to the formation of N6-(dimethylallyl)adenosine (i(6)A).</text>
</comment>
<evidence type="ECO:0000256" key="1">
    <source>
        <dbReference type="ARBA" id="ARBA00001946"/>
    </source>
</evidence>
<dbReference type="PANTHER" id="PTHR11088:SF60">
    <property type="entry name" value="TRNA DIMETHYLALLYLTRANSFERASE"/>
    <property type="match status" value="1"/>
</dbReference>
<comment type="catalytic activity">
    <reaction evidence="9 10">
        <text>adenosine(37) in tRNA + dimethylallyl diphosphate = N(6)-dimethylallyladenosine(37) in tRNA + diphosphate</text>
        <dbReference type="Rhea" id="RHEA:26482"/>
        <dbReference type="Rhea" id="RHEA-COMP:10162"/>
        <dbReference type="Rhea" id="RHEA-COMP:10375"/>
        <dbReference type="ChEBI" id="CHEBI:33019"/>
        <dbReference type="ChEBI" id="CHEBI:57623"/>
        <dbReference type="ChEBI" id="CHEBI:74411"/>
        <dbReference type="ChEBI" id="CHEBI:74415"/>
        <dbReference type="EC" id="2.5.1.75"/>
    </reaction>
</comment>
<evidence type="ECO:0000256" key="10">
    <source>
        <dbReference type="HAMAP-Rule" id="MF_00185"/>
    </source>
</evidence>
<dbReference type="Pfam" id="PF01745">
    <property type="entry name" value="IPT"/>
    <property type="match status" value="1"/>
</dbReference>
<dbReference type="InterPro" id="IPR018022">
    <property type="entry name" value="IPT"/>
</dbReference>
<gene>
    <name evidence="10" type="primary">miaA</name>
    <name evidence="11" type="ORF">COT04_02390</name>
</gene>
<feature type="site" description="Interaction with substrate tRNA" evidence="10">
    <location>
        <position position="160"/>
    </location>
</feature>
<keyword evidence="8 10" id="KW-0460">Magnesium</keyword>
<feature type="site" description="Interaction with substrate tRNA" evidence="10">
    <location>
        <position position="137"/>
    </location>
</feature>
<keyword evidence="7 10" id="KW-0067">ATP-binding</keyword>
<dbReference type="GO" id="GO:0052381">
    <property type="term" value="F:tRNA dimethylallyltransferase activity"/>
    <property type="evidence" value="ECO:0007669"/>
    <property type="project" value="UniProtKB-UniRule"/>
</dbReference>
<comment type="subunit">
    <text evidence="10">Monomer.</text>
</comment>
<evidence type="ECO:0000256" key="8">
    <source>
        <dbReference type="ARBA" id="ARBA00022842"/>
    </source>
</evidence>
<name>A0A2M6YPJ9_9BACT</name>
<comment type="caution">
    <text evidence="11">The sequence shown here is derived from an EMBL/GenBank/DDBJ whole genome shotgun (WGS) entry which is preliminary data.</text>
</comment>
<keyword evidence="6 10" id="KW-0547">Nucleotide-binding</keyword>
<organism evidence="11 12">
    <name type="scientific">Candidatus Shapirobacteria bacterium CG07_land_8_20_14_0_80_39_12</name>
    <dbReference type="NCBI Taxonomy" id="1974480"/>
    <lineage>
        <taxon>Bacteria</taxon>
        <taxon>Candidatus Shapironibacteriota</taxon>
    </lineage>
</organism>
<sequence length="343" mass="39955">MKKLLISSKARNKVLTEGQVLIICGPTATGKTGLALKLAKKLKGEIVSADSRQVYQGMDIATGKDLPIKTKFKMKNLGLEGQNFKIGYYEVDGVKLWLYDIVRPDYFFNVADWVKCAHLVIKDIHQRGQLPILVGGTGFYLKALIEEIPTKDIPPNWWLRKGLELKSTKVLFEELAELDSSRAGQMNVSDRQNKRRLIRAIEIARWRVEHRSEKTLPSVQFENLMIGLKAPLKFLYQKINQRVEAHFKNGAEKEIKKLIKQGFSWNLPSMSALGYREWQPRFEGQASLVEVLTRWQFDEHAYARRQMTWFKKNKKIKWFDISRKGWENKLEKELVVWYTRKNV</sequence>
<feature type="region of interest" description="Interaction with substrate tRNA" evidence="10">
    <location>
        <begin position="50"/>
        <end position="53"/>
    </location>
</feature>
<keyword evidence="5 10" id="KW-0819">tRNA processing</keyword>
<dbReference type="Proteomes" id="UP000229559">
    <property type="component" value="Unassembled WGS sequence"/>
</dbReference>
<accession>A0A2M6YPJ9</accession>
<comment type="caution">
    <text evidence="10">Lacks conserved residue(s) required for the propagation of feature annotation.</text>
</comment>
<feature type="binding site" evidence="10">
    <location>
        <begin position="25"/>
        <end position="32"/>
    </location>
    <ligand>
        <name>ATP</name>
        <dbReference type="ChEBI" id="CHEBI:30616"/>
    </ligand>
</feature>
<evidence type="ECO:0000256" key="4">
    <source>
        <dbReference type="ARBA" id="ARBA00022679"/>
    </source>
</evidence>
<reference evidence="12" key="1">
    <citation type="submission" date="2017-09" db="EMBL/GenBank/DDBJ databases">
        <title>Depth-based differentiation of microbial function through sediment-hosted aquifers and enrichment of novel symbionts in the deep terrestrial subsurface.</title>
        <authorList>
            <person name="Probst A.J."/>
            <person name="Ladd B."/>
            <person name="Jarett J.K."/>
            <person name="Geller-Mcgrath D.E."/>
            <person name="Sieber C.M.K."/>
            <person name="Emerson J.B."/>
            <person name="Anantharaman K."/>
            <person name="Thomas B.C."/>
            <person name="Malmstrom R."/>
            <person name="Stieglmeier M."/>
            <person name="Klingl A."/>
            <person name="Woyke T."/>
            <person name="Ryan C.M."/>
            <person name="Banfield J.F."/>
        </authorList>
    </citation>
    <scope>NUCLEOTIDE SEQUENCE [LARGE SCALE GENOMIC DNA]</scope>
</reference>
<proteinExistence type="inferred from homology"/>
<dbReference type="Gene3D" id="1.10.20.140">
    <property type="match status" value="1"/>
</dbReference>
<dbReference type="PANTHER" id="PTHR11088">
    <property type="entry name" value="TRNA DIMETHYLALLYLTRANSFERASE"/>
    <property type="match status" value="1"/>
</dbReference>
<dbReference type="GO" id="GO:0006400">
    <property type="term" value="P:tRNA modification"/>
    <property type="evidence" value="ECO:0007669"/>
    <property type="project" value="TreeGrafter"/>
</dbReference>
<comment type="similarity">
    <text evidence="3 10">Belongs to the IPP transferase family.</text>
</comment>